<dbReference type="PANTHER" id="PTHR42998:SF1">
    <property type="entry name" value="TYPE I RESTRICTION ENZYME HINDI METHYLASE SUBUNIT"/>
    <property type="match status" value="1"/>
</dbReference>
<dbReference type="InterPro" id="IPR002052">
    <property type="entry name" value="DNA_methylase_N6_adenine_CS"/>
</dbReference>
<dbReference type="Gene3D" id="3.90.220.20">
    <property type="entry name" value="DNA methylase specificity domains"/>
    <property type="match status" value="1"/>
</dbReference>
<evidence type="ECO:0000259" key="5">
    <source>
        <dbReference type="Pfam" id="PF13588"/>
    </source>
</evidence>
<dbReference type="InterPro" id="IPR003356">
    <property type="entry name" value="DNA_methylase_A-5"/>
</dbReference>
<keyword evidence="7" id="KW-1185">Reference proteome</keyword>
<organism evidence="6 7">
    <name type="scientific">Epilithonimonas arachidiradicis</name>
    <dbReference type="NCBI Taxonomy" id="1617282"/>
    <lineage>
        <taxon>Bacteria</taxon>
        <taxon>Pseudomonadati</taxon>
        <taxon>Bacteroidota</taxon>
        <taxon>Flavobacteriia</taxon>
        <taxon>Flavobacteriales</taxon>
        <taxon>Weeksellaceae</taxon>
        <taxon>Chryseobacterium group</taxon>
        <taxon>Epilithonimonas</taxon>
    </lineage>
</organism>
<comment type="similarity">
    <text evidence="1">Belongs to the N(4)/N(6)-methyltransferase family.</text>
</comment>
<protein>
    <recommendedName>
        <fullName evidence="8">Site-specific DNA-methyltransferase (adenine-specific)</fullName>
    </recommendedName>
</protein>
<dbReference type="Gene3D" id="3.40.50.150">
    <property type="entry name" value="Vaccinia Virus protein VP39"/>
    <property type="match status" value="1"/>
</dbReference>
<dbReference type="InterPro" id="IPR029063">
    <property type="entry name" value="SAM-dependent_MTases_sf"/>
</dbReference>
<accession>A0ABQ1X9S5</accession>
<evidence type="ECO:0000259" key="4">
    <source>
        <dbReference type="Pfam" id="PF02384"/>
    </source>
</evidence>
<evidence type="ECO:0000256" key="2">
    <source>
        <dbReference type="ARBA" id="ARBA00022747"/>
    </source>
</evidence>
<feature type="domain" description="DNA methylase adenine-specific" evidence="4">
    <location>
        <begin position="310"/>
        <end position="631"/>
    </location>
</feature>
<dbReference type="Pfam" id="PF02384">
    <property type="entry name" value="N6_Mtase"/>
    <property type="match status" value="1"/>
</dbReference>
<comment type="caution">
    <text evidence="6">The sequence shown here is derived from an EMBL/GenBank/DDBJ whole genome shotgun (WGS) entry which is preliminary data.</text>
</comment>
<evidence type="ECO:0000313" key="6">
    <source>
        <dbReference type="EMBL" id="GGG62753.1"/>
    </source>
</evidence>
<dbReference type="PANTHER" id="PTHR42998">
    <property type="entry name" value="TYPE I RESTRICTION ENZYME HINDVIIP M PROTEIN-RELATED"/>
    <property type="match status" value="1"/>
</dbReference>
<dbReference type="InterPro" id="IPR052916">
    <property type="entry name" value="Type-I_RE_MTase_Subunit"/>
</dbReference>
<dbReference type="CDD" id="cd02440">
    <property type="entry name" value="AdoMet_MTases"/>
    <property type="match status" value="1"/>
</dbReference>
<keyword evidence="2" id="KW-0680">Restriction system</keyword>
<evidence type="ECO:0000256" key="1">
    <source>
        <dbReference type="ARBA" id="ARBA00006594"/>
    </source>
</evidence>
<evidence type="ECO:0000313" key="7">
    <source>
        <dbReference type="Proteomes" id="UP000658202"/>
    </source>
</evidence>
<dbReference type="PRINTS" id="PR00507">
    <property type="entry name" value="N12N6MTFRASE"/>
</dbReference>
<keyword evidence="3" id="KW-0238">DNA-binding</keyword>
<dbReference type="SUPFAM" id="SSF116734">
    <property type="entry name" value="DNA methylase specificity domain"/>
    <property type="match status" value="1"/>
</dbReference>
<dbReference type="Pfam" id="PF13588">
    <property type="entry name" value="HSDR_N_2"/>
    <property type="match status" value="1"/>
</dbReference>
<dbReference type="InterPro" id="IPR044946">
    <property type="entry name" value="Restrct_endonuc_typeI_TRD_sf"/>
</dbReference>
<dbReference type="EMBL" id="BMCW01000006">
    <property type="protein sequence ID" value="GGG62753.1"/>
    <property type="molecule type" value="Genomic_DNA"/>
</dbReference>
<gene>
    <name evidence="6" type="ORF">GCM10007332_26080</name>
</gene>
<dbReference type="SUPFAM" id="SSF53335">
    <property type="entry name" value="S-adenosyl-L-methionine-dependent methyltransferases"/>
    <property type="match status" value="1"/>
</dbReference>
<sequence>MSNFGNKKLKIMIENSGNDSIFQENINRGIESGLITFNESESKIIYSCSREYATNFKNQEEKVRASYFVELVLDYQYPKENIDIEVKVERRIPDDRADIVIYEDKELKSPYIIVETKRDGISDSEFTQAIEQAFGNANSKRAKFAIVVAGNTKTAFDVLGFNSSEREKNVIADIPIKYGKTPKYKFVKGDASKDLKIAYREDLIGALKKSHSSVWQGGKLAPTTAFDEVSKLLFCKLKDEKGTKNNETYKFQIGTQETPDDVATRIQKIYEEAKIDDPQVFKDRINLTSEIVYNVVEHLQGLSLNKTDLDTKGVAFEIFMQDFFIGKMGQFFTPRPVVQFCVKMMEPQQSLKVLDPSCGSGGFLLYAMDEVRQYAEENYDEFEAFKHWHSFAEKKLFGIEINDQIARVCKMNMIIHDDGHTNVIGHDALDLLSKMQIQNSEFKENSFDIILSNPPFGAKIKAKEVKYLKSFDLGKNGGLERQTQKSEILFIERCIKFAKKGTGKIAIVVPEGIMTNSSLQYVRDYILANCQLLASISLPESAFSHFGAGIKSSVLFLRRKKDNENIGNYNVFMAVAKQVGISSTGREEGNDLFSEHSESIYNQWKLYLKNKLSYKNTENCYTVKLSEINSEGPFNATRYIWKPKFKNITGKIEDIANIVNDKITPSSKENEFSNFALIRMDELQNNPVKIENIIYCLGSEIEGSLKIVQPGDILLARLGPSMLNRKIVVVPKISHSIDYFVASPEFIVIRPKKEKDSFYITGVLRTDLMLKYMYSKTRGGTPSRYRLNEEDFKLIDFPLADDKIREAKAKSFDKSLVSYYKSIQDAEKKLMESHIVLEEDL</sequence>
<name>A0ABQ1X9S5_9FLAO</name>
<proteinExistence type="inferred from homology"/>
<dbReference type="Proteomes" id="UP000658202">
    <property type="component" value="Unassembled WGS sequence"/>
</dbReference>
<evidence type="ECO:0000256" key="3">
    <source>
        <dbReference type="ARBA" id="ARBA00023125"/>
    </source>
</evidence>
<evidence type="ECO:0008006" key="8">
    <source>
        <dbReference type="Google" id="ProtNLM"/>
    </source>
</evidence>
<dbReference type="InterPro" id="IPR029464">
    <property type="entry name" value="HSDR_N"/>
</dbReference>
<reference evidence="7" key="1">
    <citation type="journal article" date="2019" name="Int. J. Syst. Evol. Microbiol.">
        <title>The Global Catalogue of Microorganisms (GCM) 10K type strain sequencing project: providing services to taxonomists for standard genome sequencing and annotation.</title>
        <authorList>
            <consortium name="The Broad Institute Genomics Platform"/>
            <consortium name="The Broad Institute Genome Sequencing Center for Infectious Disease"/>
            <person name="Wu L."/>
            <person name="Ma J."/>
        </authorList>
    </citation>
    <scope>NUCLEOTIDE SEQUENCE [LARGE SCALE GENOMIC DNA]</scope>
    <source>
        <strain evidence="7">CCM 8490</strain>
    </source>
</reference>
<dbReference type="PROSITE" id="PS00092">
    <property type="entry name" value="N6_MTASE"/>
    <property type="match status" value="1"/>
</dbReference>
<feature type="domain" description="Type I restriction enzyme R protein N-terminal" evidence="5">
    <location>
        <begin position="59"/>
        <end position="175"/>
    </location>
</feature>